<dbReference type="OrthoDB" id="516544at2"/>
<name>A0A3S1F888_CHLFR</name>
<evidence type="ECO:0000313" key="1">
    <source>
        <dbReference type="EMBL" id="RUR72796.1"/>
    </source>
</evidence>
<reference evidence="1 2" key="1">
    <citation type="journal article" date="2019" name="Genome Biol. Evol.">
        <title>Day and night: Metabolic profiles and evolutionary relationships of six axenic non-marine cyanobacteria.</title>
        <authorList>
            <person name="Will S.E."/>
            <person name="Henke P."/>
            <person name="Boedeker C."/>
            <person name="Huang S."/>
            <person name="Brinkmann H."/>
            <person name="Rohde M."/>
            <person name="Jarek M."/>
            <person name="Friedl T."/>
            <person name="Seufert S."/>
            <person name="Schumacher M."/>
            <person name="Overmann J."/>
            <person name="Neumann-Schaal M."/>
            <person name="Petersen J."/>
        </authorList>
    </citation>
    <scope>NUCLEOTIDE SEQUENCE [LARGE SCALE GENOMIC DNA]</scope>
    <source>
        <strain evidence="1 2">PCC 6912</strain>
    </source>
</reference>
<dbReference type="InterPro" id="IPR025458">
    <property type="entry name" value="DUF4278"/>
</dbReference>
<proteinExistence type="predicted"/>
<comment type="caution">
    <text evidence="1">The sequence shown here is derived from an EMBL/GenBank/DDBJ whole genome shotgun (WGS) entry which is preliminary data.</text>
</comment>
<evidence type="ECO:0008006" key="3">
    <source>
        <dbReference type="Google" id="ProtNLM"/>
    </source>
</evidence>
<sequence>MQLTYRAANYEFNSTVVKVANSDRIGMYRGTKIKFSSPAVTRKSHAHTSSQLKYRGINYTIWH</sequence>
<accession>A0A3S1F888</accession>
<dbReference type="STRING" id="211165.GCA_000317285_04648"/>
<dbReference type="AlphaFoldDB" id="A0A3S1F888"/>
<evidence type="ECO:0000313" key="2">
    <source>
        <dbReference type="Proteomes" id="UP000268857"/>
    </source>
</evidence>
<gene>
    <name evidence="1" type="ORF">PCC6912_60670</name>
</gene>
<dbReference type="EMBL" id="RSCJ01000042">
    <property type="protein sequence ID" value="RUR72796.1"/>
    <property type="molecule type" value="Genomic_DNA"/>
</dbReference>
<dbReference type="Proteomes" id="UP000268857">
    <property type="component" value="Unassembled WGS sequence"/>
</dbReference>
<keyword evidence="2" id="KW-1185">Reference proteome</keyword>
<dbReference type="Pfam" id="PF14105">
    <property type="entry name" value="DUF4278"/>
    <property type="match status" value="1"/>
</dbReference>
<dbReference type="RefSeq" id="WP_016874791.1">
    <property type="nucleotide sequence ID" value="NZ_AJLN01000113.1"/>
</dbReference>
<organism evidence="1 2">
    <name type="scientific">Chlorogloeopsis fritschii PCC 6912</name>
    <dbReference type="NCBI Taxonomy" id="211165"/>
    <lineage>
        <taxon>Bacteria</taxon>
        <taxon>Bacillati</taxon>
        <taxon>Cyanobacteriota</taxon>
        <taxon>Cyanophyceae</taxon>
        <taxon>Nostocales</taxon>
        <taxon>Chlorogloeopsidaceae</taxon>
        <taxon>Chlorogloeopsis</taxon>
    </lineage>
</organism>
<protein>
    <recommendedName>
        <fullName evidence="3">DUF4278 domain-containing protein</fullName>
    </recommendedName>
</protein>